<evidence type="ECO:0000256" key="1">
    <source>
        <dbReference type="SAM" id="MobiDB-lite"/>
    </source>
</evidence>
<feature type="compositionally biased region" description="Acidic residues" evidence="1">
    <location>
        <begin position="136"/>
        <end position="145"/>
    </location>
</feature>
<dbReference type="Proteomes" id="UP000308730">
    <property type="component" value="Unassembled WGS sequence"/>
</dbReference>
<keyword evidence="3" id="KW-1185">Reference proteome</keyword>
<accession>A0A4S4LSE4</accession>
<protein>
    <submittedName>
        <fullName evidence="2">Uncharacterized protein</fullName>
    </submittedName>
</protein>
<feature type="compositionally biased region" description="Low complexity" evidence="1">
    <location>
        <begin position="107"/>
        <end position="123"/>
    </location>
</feature>
<gene>
    <name evidence="2" type="ORF">EUX98_g9588</name>
</gene>
<organism evidence="2 3">
    <name type="scientific">Antrodiella citrinella</name>
    <dbReference type="NCBI Taxonomy" id="2447956"/>
    <lineage>
        <taxon>Eukaryota</taxon>
        <taxon>Fungi</taxon>
        <taxon>Dikarya</taxon>
        <taxon>Basidiomycota</taxon>
        <taxon>Agaricomycotina</taxon>
        <taxon>Agaricomycetes</taxon>
        <taxon>Polyporales</taxon>
        <taxon>Steccherinaceae</taxon>
        <taxon>Antrodiella</taxon>
    </lineage>
</organism>
<feature type="compositionally biased region" description="Basic residues" evidence="1">
    <location>
        <begin position="179"/>
        <end position="190"/>
    </location>
</feature>
<feature type="region of interest" description="Disordered" evidence="1">
    <location>
        <begin position="100"/>
        <end position="241"/>
    </location>
</feature>
<dbReference type="AlphaFoldDB" id="A0A4S4LSE4"/>
<dbReference type="EMBL" id="SGPM01000915">
    <property type="protein sequence ID" value="THH14608.1"/>
    <property type="molecule type" value="Genomic_DNA"/>
</dbReference>
<reference evidence="2 3" key="1">
    <citation type="submission" date="2019-02" db="EMBL/GenBank/DDBJ databases">
        <title>Genome sequencing of the rare red list fungi Antrodiella citrinella (Flaviporus citrinellus).</title>
        <authorList>
            <person name="Buettner E."/>
            <person name="Kellner H."/>
        </authorList>
    </citation>
    <scope>NUCLEOTIDE SEQUENCE [LARGE SCALE GENOMIC DNA]</scope>
    <source>
        <strain evidence="2 3">DSM 108506</strain>
    </source>
</reference>
<name>A0A4S4LSE4_9APHY</name>
<proteinExistence type="predicted"/>
<evidence type="ECO:0000313" key="3">
    <source>
        <dbReference type="Proteomes" id="UP000308730"/>
    </source>
</evidence>
<evidence type="ECO:0000313" key="2">
    <source>
        <dbReference type="EMBL" id="THH14608.1"/>
    </source>
</evidence>
<comment type="caution">
    <text evidence="2">The sequence shown here is derived from an EMBL/GenBank/DDBJ whole genome shotgun (WGS) entry which is preliminary data.</text>
</comment>
<sequence length="241" mass="26450">MNTSLQIIVNQYSEADVEALLQANPENPFLRSTLFTSKQVAQSRNANLAARQGLELAMVTLQAQMDQLNQQAGFLDSAWQNQVVVLMGYSIRQNLRMMPQEDEPTGSEDTTPPSSPTSQLTTSIDIPMMPTTASDNDNDDDDSSSEDTPPISAPVSPEPMEDQFITPLSPPPQPQYATRGRRRVQGRRVAWRPPTEERSGSPSPSSPSPPSPTHSRSPELPRRPTITVHLHLPTEQGSAGR</sequence>